<feature type="transmembrane region" description="Helical" evidence="1">
    <location>
        <begin position="210"/>
        <end position="227"/>
    </location>
</feature>
<keyword evidence="1" id="KW-0472">Membrane</keyword>
<keyword evidence="1" id="KW-1133">Transmembrane helix</keyword>
<accession>A0A2S7WS49</accession>
<comment type="caution">
    <text evidence="2">The sequence shown here is derived from an EMBL/GenBank/DDBJ whole genome shotgun (WGS) entry which is preliminary data.</text>
</comment>
<feature type="transmembrane region" description="Helical" evidence="1">
    <location>
        <begin position="73"/>
        <end position="90"/>
    </location>
</feature>
<organism evidence="2 3">
    <name type="scientific">Polaribacter porphyrae</name>
    <dbReference type="NCBI Taxonomy" id="1137780"/>
    <lineage>
        <taxon>Bacteria</taxon>
        <taxon>Pseudomonadati</taxon>
        <taxon>Bacteroidota</taxon>
        <taxon>Flavobacteriia</taxon>
        <taxon>Flavobacteriales</taxon>
        <taxon>Flavobacteriaceae</taxon>
    </lineage>
</organism>
<feature type="transmembrane region" description="Helical" evidence="1">
    <location>
        <begin position="321"/>
        <end position="342"/>
    </location>
</feature>
<dbReference type="AlphaFoldDB" id="A0A2S7WS49"/>
<dbReference type="InterPro" id="IPR051533">
    <property type="entry name" value="WaaL-like"/>
</dbReference>
<evidence type="ECO:0008006" key="4">
    <source>
        <dbReference type="Google" id="ProtNLM"/>
    </source>
</evidence>
<feature type="transmembrane region" description="Helical" evidence="1">
    <location>
        <begin position="141"/>
        <end position="158"/>
    </location>
</feature>
<dbReference type="EMBL" id="MSCN01000001">
    <property type="protein sequence ID" value="PQJ80414.1"/>
    <property type="molecule type" value="Genomic_DNA"/>
</dbReference>
<dbReference type="PANTHER" id="PTHR37422">
    <property type="entry name" value="TEICHURONIC ACID BIOSYNTHESIS PROTEIN TUAE"/>
    <property type="match status" value="1"/>
</dbReference>
<dbReference type="PANTHER" id="PTHR37422:SF13">
    <property type="entry name" value="LIPOPOLYSACCHARIDE BIOSYNTHESIS PROTEIN PA4999-RELATED"/>
    <property type="match status" value="1"/>
</dbReference>
<sequence>MLILSFFAQRVISSIEVNTIILSLFAFFLILINKGKFFKQDFELLFLPILLIVIGVFTAVFNKPDTYDLIRDLIYFSKPVILILTGYFVARSIVDWKTIFKTIIYLGVFYAVYHISHTIIFTDYSNLSVSSIRNTNGLSNIVIIFAIALLILSRRITYFKLFSKSKTNSLLFILSISFILYFSRTMFLGLLFLILGFLNYLKLNKKGLKYLTLLIIFFSSLYIYLFNANISRKGGTLETFLYKLKVAPSEIFSPKLNLKNHAQLWDHWRAYEAYCAIQGLNEKPSTYINGKGFGALVDLKFPAPLSKEGNIRYIPILHNGYVYILYKTGILGLLTYLYFLFFLYYQSYIKTKSIKVRTFRNLVSATAVYLIFSSLIIVGLYNPDEEIALFLGIFLYLKSNAIKKI</sequence>
<feature type="transmembrane region" description="Helical" evidence="1">
    <location>
        <begin position="102"/>
        <end position="121"/>
    </location>
</feature>
<dbReference type="Proteomes" id="UP000238882">
    <property type="component" value="Unassembled WGS sequence"/>
</dbReference>
<evidence type="ECO:0000313" key="2">
    <source>
        <dbReference type="EMBL" id="PQJ80414.1"/>
    </source>
</evidence>
<feature type="transmembrane region" description="Helical" evidence="1">
    <location>
        <begin position="44"/>
        <end position="61"/>
    </location>
</feature>
<reference evidence="2 3" key="1">
    <citation type="submission" date="2016-12" db="EMBL/GenBank/DDBJ databases">
        <title>Trade-off between light-utilization and light-protection in marine flavobacteria.</title>
        <authorList>
            <person name="Kumagai Y."/>
            <person name="Yoshizawa S."/>
            <person name="Kogure K."/>
            <person name="Iwasaki W."/>
        </authorList>
    </citation>
    <scope>NUCLEOTIDE SEQUENCE [LARGE SCALE GENOMIC DNA]</scope>
    <source>
        <strain evidence="2 3">NBRC 108759</strain>
    </source>
</reference>
<protein>
    <recommendedName>
        <fullName evidence="4">O-antigen polymerase</fullName>
    </recommendedName>
</protein>
<proteinExistence type="predicted"/>
<dbReference type="OrthoDB" id="787277at2"/>
<feature type="transmembrane region" description="Helical" evidence="1">
    <location>
        <begin position="170"/>
        <end position="198"/>
    </location>
</feature>
<keyword evidence="1" id="KW-0812">Transmembrane</keyword>
<feature type="transmembrane region" description="Helical" evidence="1">
    <location>
        <begin position="12"/>
        <end position="32"/>
    </location>
</feature>
<gene>
    <name evidence="2" type="ORF">BTO18_15090</name>
</gene>
<evidence type="ECO:0000256" key="1">
    <source>
        <dbReference type="SAM" id="Phobius"/>
    </source>
</evidence>
<feature type="transmembrane region" description="Helical" evidence="1">
    <location>
        <begin position="362"/>
        <end position="381"/>
    </location>
</feature>
<name>A0A2S7WS49_9FLAO</name>
<evidence type="ECO:0000313" key="3">
    <source>
        <dbReference type="Proteomes" id="UP000238882"/>
    </source>
</evidence>
<dbReference type="RefSeq" id="WP_146106961.1">
    <property type="nucleotide sequence ID" value="NZ_MSCN01000001.1"/>
</dbReference>
<keyword evidence="3" id="KW-1185">Reference proteome</keyword>